<dbReference type="InterPro" id="IPR027417">
    <property type="entry name" value="P-loop_NTPase"/>
</dbReference>
<evidence type="ECO:0000313" key="11">
    <source>
        <dbReference type="EMBL" id="GAA1517044.1"/>
    </source>
</evidence>
<evidence type="ECO:0000259" key="9">
    <source>
        <dbReference type="PROSITE" id="PS50893"/>
    </source>
</evidence>
<comment type="caution">
    <text evidence="11">The sequence shown here is derived from an EMBL/GenBank/DDBJ whole genome shotgun (WGS) entry which is preliminary data.</text>
</comment>
<dbReference type="InterPro" id="IPR039421">
    <property type="entry name" value="Type_1_exporter"/>
</dbReference>
<feature type="transmembrane region" description="Helical" evidence="8">
    <location>
        <begin position="165"/>
        <end position="195"/>
    </location>
</feature>
<feature type="region of interest" description="Disordered" evidence="7">
    <location>
        <begin position="728"/>
        <end position="779"/>
    </location>
</feature>
<feature type="domain" description="ABC transmembrane type-1" evidence="10">
    <location>
        <begin position="44"/>
        <end position="327"/>
    </location>
</feature>
<evidence type="ECO:0000256" key="5">
    <source>
        <dbReference type="ARBA" id="ARBA00022989"/>
    </source>
</evidence>
<feature type="transmembrane region" description="Helical" evidence="8">
    <location>
        <begin position="40"/>
        <end position="61"/>
    </location>
</feature>
<dbReference type="PROSITE" id="PS50929">
    <property type="entry name" value="ABC_TM1F"/>
    <property type="match status" value="1"/>
</dbReference>
<keyword evidence="6 8" id="KW-0472">Membrane</keyword>
<evidence type="ECO:0000313" key="12">
    <source>
        <dbReference type="Proteomes" id="UP001501470"/>
    </source>
</evidence>
<evidence type="ECO:0000256" key="1">
    <source>
        <dbReference type="ARBA" id="ARBA00004651"/>
    </source>
</evidence>
<feature type="region of interest" description="Disordered" evidence="7">
    <location>
        <begin position="627"/>
        <end position="658"/>
    </location>
</feature>
<comment type="subcellular location">
    <subcellularLocation>
        <location evidence="1">Cell membrane</location>
        <topology evidence="1">Multi-pass membrane protein</topology>
    </subcellularLocation>
</comment>
<evidence type="ECO:0000256" key="2">
    <source>
        <dbReference type="ARBA" id="ARBA00022692"/>
    </source>
</evidence>
<dbReference type="SMART" id="SM00382">
    <property type="entry name" value="AAA"/>
    <property type="match status" value="1"/>
</dbReference>
<organism evidence="11 12">
    <name type="scientific">Dactylosporangium maewongense</name>
    <dbReference type="NCBI Taxonomy" id="634393"/>
    <lineage>
        <taxon>Bacteria</taxon>
        <taxon>Bacillati</taxon>
        <taxon>Actinomycetota</taxon>
        <taxon>Actinomycetes</taxon>
        <taxon>Micromonosporales</taxon>
        <taxon>Micromonosporaceae</taxon>
        <taxon>Dactylosporangium</taxon>
    </lineage>
</organism>
<feature type="transmembrane region" description="Helical" evidence="8">
    <location>
        <begin position="263"/>
        <end position="282"/>
    </location>
</feature>
<feature type="domain" description="ABC transporter" evidence="9">
    <location>
        <begin position="379"/>
        <end position="614"/>
    </location>
</feature>
<feature type="compositionally biased region" description="Basic and acidic residues" evidence="7">
    <location>
        <begin position="751"/>
        <end position="764"/>
    </location>
</feature>
<keyword evidence="4 11" id="KW-0067">ATP-binding</keyword>
<dbReference type="InterPro" id="IPR003439">
    <property type="entry name" value="ABC_transporter-like_ATP-bd"/>
</dbReference>
<gene>
    <name evidence="11" type="ORF">GCM10009827_034880</name>
</gene>
<dbReference type="Pfam" id="PF00005">
    <property type="entry name" value="ABC_tran"/>
    <property type="match status" value="1"/>
</dbReference>
<keyword evidence="5 8" id="KW-1133">Transmembrane helix</keyword>
<evidence type="ECO:0000256" key="6">
    <source>
        <dbReference type="ARBA" id="ARBA00023136"/>
    </source>
</evidence>
<keyword evidence="2 8" id="KW-0812">Transmembrane</keyword>
<reference evidence="11 12" key="1">
    <citation type="journal article" date="2019" name="Int. J. Syst. Evol. Microbiol.">
        <title>The Global Catalogue of Microorganisms (GCM) 10K type strain sequencing project: providing services to taxonomists for standard genome sequencing and annotation.</title>
        <authorList>
            <consortium name="The Broad Institute Genomics Platform"/>
            <consortium name="The Broad Institute Genome Sequencing Center for Infectious Disease"/>
            <person name="Wu L."/>
            <person name="Ma J."/>
        </authorList>
    </citation>
    <scope>NUCLEOTIDE SEQUENCE [LARGE SCALE GENOMIC DNA]</scope>
    <source>
        <strain evidence="11 12">JCM 15933</strain>
    </source>
</reference>
<dbReference type="InterPro" id="IPR036640">
    <property type="entry name" value="ABC1_TM_sf"/>
</dbReference>
<evidence type="ECO:0000259" key="10">
    <source>
        <dbReference type="PROSITE" id="PS50929"/>
    </source>
</evidence>
<sequence length="779" mass="80675">MAGWETLRSLRKADELAGKRLARGTAKRILAFARPYRGDISVFLVTVVFGAGIGVATPYLAGDVINKINAGGPHAGTAVVRVALLIGALAVADALLSLVQRWYSARIGEGIILSLRTQVYGHVQLMPLQFFTRTQTGALVSRLNNDVQGAQRAFTSTLSGVVSNVIQLVLTAAVMVTLSWQVTLLSLVMLPVFILPARRVGKRLAAITREAYQLDATMNATMTERFGVAGALLVKLFGRPETEAERFADRAGRVRDIGIQTAMYSRVFFVSMLLVASLAQALTYGLGGWFAVHGQITAGTVVTLALLLTRLYGPLTALSNVRVDVMSALVSFERVFEVLDLAPGIAERPDARPLPPGAAKVELRDVRFRYPSAAEVSLASLEDVASLDRTVTDEVLKGVSFTVEPGQMVALVGPSGAGKSTTAMLVPRVYDVTAGAVLVGDVDVRDATLQSLRDTIGVVTQDSHLFHETIAENLRYAKPGATDDELWTALRRAQVGDLVESLPDGLATVVGERGYRFSGGEKQRIAIARLLLRAPSIVILDEATAHLDSESEAAVQRALAEALTGRTALVIAHRLSTIRAADQILVVDNGRIVEHGTHDTLVTAGGLYAELYKTQFALVDSPPVPLLVPSSDTPSSTPSPATPSTDPAPAATALAGAASADPAPASTASVAVTPASVAPAASASAGVAPVGVASEGAVPGAAASAGVAPTGVASEGAVHGAAASADAASGGAVPEGLASAGSPHAGVHSSAHSEDIHPSDEPDPPHQTAPSSPVPTPTP</sequence>
<dbReference type="Gene3D" id="3.40.50.300">
    <property type="entry name" value="P-loop containing nucleotide triphosphate hydrolases"/>
    <property type="match status" value="1"/>
</dbReference>
<dbReference type="Pfam" id="PF00664">
    <property type="entry name" value="ABC_membrane"/>
    <property type="match status" value="1"/>
</dbReference>
<dbReference type="EMBL" id="BAAAQD010000006">
    <property type="protein sequence ID" value="GAA1517044.1"/>
    <property type="molecule type" value="Genomic_DNA"/>
</dbReference>
<dbReference type="InterPro" id="IPR011527">
    <property type="entry name" value="ABC1_TM_dom"/>
</dbReference>
<name>A0ABN2ADR0_9ACTN</name>
<dbReference type="InterPro" id="IPR017871">
    <property type="entry name" value="ABC_transporter-like_CS"/>
</dbReference>
<feature type="transmembrane region" description="Helical" evidence="8">
    <location>
        <begin position="82"/>
        <end position="103"/>
    </location>
</feature>
<dbReference type="Gene3D" id="1.20.1560.10">
    <property type="entry name" value="ABC transporter type 1, transmembrane domain"/>
    <property type="match status" value="1"/>
</dbReference>
<dbReference type="PROSITE" id="PS50893">
    <property type="entry name" value="ABC_TRANSPORTER_2"/>
    <property type="match status" value="1"/>
</dbReference>
<keyword evidence="12" id="KW-1185">Reference proteome</keyword>
<protein>
    <submittedName>
        <fullName evidence="11">ABC transporter ATP-binding protein</fullName>
    </submittedName>
</protein>
<keyword evidence="3" id="KW-0547">Nucleotide-binding</keyword>
<evidence type="ECO:0000256" key="3">
    <source>
        <dbReference type="ARBA" id="ARBA00022741"/>
    </source>
</evidence>
<dbReference type="SUPFAM" id="SSF90123">
    <property type="entry name" value="ABC transporter transmembrane region"/>
    <property type="match status" value="1"/>
</dbReference>
<accession>A0ABN2ADR0</accession>
<evidence type="ECO:0000256" key="8">
    <source>
        <dbReference type="SAM" id="Phobius"/>
    </source>
</evidence>
<dbReference type="Proteomes" id="UP001501470">
    <property type="component" value="Unassembled WGS sequence"/>
</dbReference>
<proteinExistence type="predicted"/>
<dbReference type="SUPFAM" id="SSF52540">
    <property type="entry name" value="P-loop containing nucleoside triphosphate hydrolases"/>
    <property type="match status" value="1"/>
</dbReference>
<dbReference type="InterPro" id="IPR003593">
    <property type="entry name" value="AAA+_ATPase"/>
</dbReference>
<dbReference type="PROSITE" id="PS00211">
    <property type="entry name" value="ABC_TRANSPORTER_1"/>
    <property type="match status" value="1"/>
</dbReference>
<dbReference type="PANTHER" id="PTHR43394:SF1">
    <property type="entry name" value="ATP-BINDING CASSETTE SUB-FAMILY B MEMBER 10, MITOCHONDRIAL"/>
    <property type="match status" value="1"/>
</dbReference>
<evidence type="ECO:0000256" key="7">
    <source>
        <dbReference type="SAM" id="MobiDB-lite"/>
    </source>
</evidence>
<dbReference type="GO" id="GO:0005524">
    <property type="term" value="F:ATP binding"/>
    <property type="evidence" value="ECO:0007669"/>
    <property type="project" value="UniProtKB-KW"/>
</dbReference>
<evidence type="ECO:0000256" key="4">
    <source>
        <dbReference type="ARBA" id="ARBA00022840"/>
    </source>
</evidence>
<dbReference type="PANTHER" id="PTHR43394">
    <property type="entry name" value="ATP-DEPENDENT PERMEASE MDL1, MITOCHONDRIAL"/>
    <property type="match status" value="1"/>
</dbReference>
<dbReference type="CDD" id="cd18550">
    <property type="entry name" value="ABC_6TM_exporter_like"/>
    <property type="match status" value="1"/>
</dbReference>